<reference evidence="1" key="2">
    <citation type="submission" date="2015-06" db="UniProtKB">
        <authorList>
            <consortium name="EnsemblPlants"/>
        </authorList>
    </citation>
    <scope>IDENTIFICATION</scope>
</reference>
<dbReference type="Proteomes" id="UP000008022">
    <property type="component" value="Unassembled WGS sequence"/>
</dbReference>
<sequence length="64" mass="7185">MRVTVLGLAGCEASTRRRRGPIASRMAAHCGHTCTRAWTGRGTTELERYRPPWLDLFENLVLEG</sequence>
<evidence type="ECO:0000313" key="2">
    <source>
        <dbReference type="Proteomes" id="UP000008022"/>
    </source>
</evidence>
<accession>A0A0E0PBS9</accession>
<dbReference type="HOGENOM" id="CLU_2871181_0_0_1"/>
<dbReference type="EnsemblPlants" id="ORUFI04G20850.1">
    <property type="protein sequence ID" value="ORUFI04G20850.1"/>
    <property type="gene ID" value="ORUFI04G20850"/>
</dbReference>
<evidence type="ECO:0000313" key="1">
    <source>
        <dbReference type="EnsemblPlants" id="ORUFI04G20850.1"/>
    </source>
</evidence>
<proteinExistence type="predicted"/>
<dbReference type="AlphaFoldDB" id="A0A0E0PBS9"/>
<organism evidence="1 2">
    <name type="scientific">Oryza rufipogon</name>
    <name type="common">Brownbeard rice</name>
    <name type="synonym">Asian wild rice</name>
    <dbReference type="NCBI Taxonomy" id="4529"/>
    <lineage>
        <taxon>Eukaryota</taxon>
        <taxon>Viridiplantae</taxon>
        <taxon>Streptophyta</taxon>
        <taxon>Embryophyta</taxon>
        <taxon>Tracheophyta</taxon>
        <taxon>Spermatophyta</taxon>
        <taxon>Magnoliopsida</taxon>
        <taxon>Liliopsida</taxon>
        <taxon>Poales</taxon>
        <taxon>Poaceae</taxon>
        <taxon>BOP clade</taxon>
        <taxon>Oryzoideae</taxon>
        <taxon>Oryzeae</taxon>
        <taxon>Oryzinae</taxon>
        <taxon>Oryza</taxon>
    </lineage>
</organism>
<reference evidence="2" key="1">
    <citation type="submission" date="2013-06" db="EMBL/GenBank/DDBJ databases">
        <authorList>
            <person name="Zhao Q."/>
        </authorList>
    </citation>
    <scope>NUCLEOTIDE SEQUENCE</scope>
    <source>
        <strain evidence="2">cv. W1943</strain>
    </source>
</reference>
<protein>
    <submittedName>
        <fullName evidence="1">Uncharacterized protein</fullName>
    </submittedName>
</protein>
<dbReference type="Gramene" id="ORUFI04G20850.1">
    <property type="protein sequence ID" value="ORUFI04G20850.1"/>
    <property type="gene ID" value="ORUFI04G20850"/>
</dbReference>
<name>A0A0E0PBS9_ORYRU</name>
<keyword evidence="2" id="KW-1185">Reference proteome</keyword>